<dbReference type="Proteomes" id="UP001271007">
    <property type="component" value="Unassembled WGS sequence"/>
</dbReference>
<evidence type="ECO:0000259" key="1">
    <source>
        <dbReference type="Pfam" id="PF01261"/>
    </source>
</evidence>
<protein>
    <recommendedName>
        <fullName evidence="1">Xylose isomerase-like TIM barrel domain-containing protein</fullName>
    </recommendedName>
</protein>
<dbReference type="InterPro" id="IPR036237">
    <property type="entry name" value="Xyl_isomerase-like_sf"/>
</dbReference>
<comment type="caution">
    <text evidence="2">The sequence shown here is derived from an EMBL/GenBank/DDBJ whole genome shotgun (WGS) entry which is preliminary data.</text>
</comment>
<dbReference type="PANTHER" id="PTHR12110">
    <property type="entry name" value="HYDROXYPYRUVATE ISOMERASE"/>
    <property type="match status" value="1"/>
</dbReference>
<proteinExistence type="predicted"/>
<dbReference type="InterPro" id="IPR013022">
    <property type="entry name" value="Xyl_isomerase-like_TIM-brl"/>
</dbReference>
<dbReference type="SUPFAM" id="SSF51658">
    <property type="entry name" value="Xylose isomerase-like"/>
    <property type="match status" value="1"/>
</dbReference>
<name>A0AAJ0D510_9PEZI</name>
<dbReference type="Pfam" id="PF01261">
    <property type="entry name" value="AP_endonuc_2"/>
    <property type="match status" value="1"/>
</dbReference>
<feature type="domain" description="Xylose isomerase-like TIM barrel" evidence="1">
    <location>
        <begin position="28"/>
        <end position="318"/>
    </location>
</feature>
<dbReference type="Gene3D" id="3.20.20.150">
    <property type="entry name" value="Divalent-metal-dependent TIM barrel enzymes"/>
    <property type="match status" value="1"/>
</dbReference>
<sequence length="349" mass="38402">MAQALQLAVASSSLGKPQGGHSIDTVLEAAGSNGIRGIEICYEALVQHATQTATPPNEADELSILQAAKDIRKRCDALGLTVIVLQPFNSYDGLLDEEAHRRAIRRWLQWLTLAHALACDMIQMPSNFMLSGITGDFDKVVADLVEIADLALAMSPPVRIAYESVAWGTYFDLWEQSWDIVRAVDRPNFGLCLDTFHIAGRVWGDPSSPGGKTPNADAELEASLSRLVQDVDVAKVFYVQLSDAEKLASPLEAGSPLHVEGQPCRMTWSRAARLFPCEENVGGYLPILDVTEAIVNQLGYRGWISMETFSRHLWESDPDIPIDYAKRAAASYRCVCEILAWAKLLDSER</sequence>
<organism evidence="2 3">
    <name type="scientific">Extremus antarcticus</name>
    <dbReference type="NCBI Taxonomy" id="702011"/>
    <lineage>
        <taxon>Eukaryota</taxon>
        <taxon>Fungi</taxon>
        <taxon>Dikarya</taxon>
        <taxon>Ascomycota</taxon>
        <taxon>Pezizomycotina</taxon>
        <taxon>Dothideomycetes</taxon>
        <taxon>Dothideomycetidae</taxon>
        <taxon>Mycosphaerellales</taxon>
        <taxon>Extremaceae</taxon>
        <taxon>Extremus</taxon>
    </lineage>
</organism>
<dbReference type="AlphaFoldDB" id="A0AAJ0D510"/>
<dbReference type="InterPro" id="IPR050312">
    <property type="entry name" value="IolE/XylAMocC-like"/>
</dbReference>
<accession>A0AAJ0D510</accession>
<dbReference type="PANTHER" id="PTHR12110:SF21">
    <property type="entry name" value="XYLOSE ISOMERASE-LIKE TIM BARREL DOMAIN-CONTAINING PROTEIN"/>
    <property type="match status" value="1"/>
</dbReference>
<keyword evidence="3" id="KW-1185">Reference proteome</keyword>
<gene>
    <name evidence="2" type="ORF">LTR09_012614</name>
</gene>
<reference evidence="2" key="1">
    <citation type="submission" date="2023-04" db="EMBL/GenBank/DDBJ databases">
        <title>Black Yeasts Isolated from many extreme environments.</title>
        <authorList>
            <person name="Coleine C."/>
            <person name="Stajich J.E."/>
            <person name="Selbmann L."/>
        </authorList>
    </citation>
    <scope>NUCLEOTIDE SEQUENCE</scope>
    <source>
        <strain evidence="2">CCFEE 5312</strain>
    </source>
</reference>
<evidence type="ECO:0000313" key="3">
    <source>
        <dbReference type="Proteomes" id="UP001271007"/>
    </source>
</evidence>
<evidence type="ECO:0000313" key="2">
    <source>
        <dbReference type="EMBL" id="KAK3045860.1"/>
    </source>
</evidence>
<dbReference type="EMBL" id="JAWDJX010000141">
    <property type="protein sequence ID" value="KAK3045860.1"/>
    <property type="molecule type" value="Genomic_DNA"/>
</dbReference>